<organism evidence="1">
    <name type="scientific">hydrothermal vent metagenome</name>
    <dbReference type="NCBI Taxonomy" id="652676"/>
    <lineage>
        <taxon>unclassified sequences</taxon>
        <taxon>metagenomes</taxon>
        <taxon>ecological metagenomes</taxon>
    </lineage>
</organism>
<dbReference type="EMBL" id="UOEM01000056">
    <property type="protein sequence ID" value="VAW12928.1"/>
    <property type="molecule type" value="Genomic_DNA"/>
</dbReference>
<dbReference type="AlphaFoldDB" id="A0A3B0T4P0"/>
<dbReference type="InterPro" id="IPR025644">
    <property type="entry name" value="DUF4344"/>
</dbReference>
<name>A0A3B0T4P0_9ZZZZ</name>
<sequence>MRQSDRSWILGALGGFLLYFASLQGATALTDSQKRQSDRFALGNAVWILYHEIGHLLINEFQLPVLGREEDAVDHLATVTLLEGADEQMDGFLTDAVDGFFLSARMKRRKNTARQFFAGHGLDEQRAYEVACLMLGNDKNAFFELAETINLPADQRERCPSAYVLARSSWQAVLEPHTGGWLNRPSKDAVTFAYGNSSPAYARARAILADAQVLEAAADFLGLKYVFPRQIALRAEECGEANAYFRPDDGEVVICYELVEEFRALLADYFKGL</sequence>
<accession>A0A3B0T4P0</accession>
<reference evidence="1" key="1">
    <citation type="submission" date="2018-06" db="EMBL/GenBank/DDBJ databases">
        <authorList>
            <person name="Zhirakovskaya E."/>
        </authorList>
    </citation>
    <scope>NUCLEOTIDE SEQUENCE</scope>
</reference>
<evidence type="ECO:0008006" key="2">
    <source>
        <dbReference type="Google" id="ProtNLM"/>
    </source>
</evidence>
<gene>
    <name evidence="1" type="ORF">MNBD_ALPHA09-2</name>
</gene>
<evidence type="ECO:0000313" key="1">
    <source>
        <dbReference type="EMBL" id="VAW12928.1"/>
    </source>
</evidence>
<dbReference type="Pfam" id="PF14247">
    <property type="entry name" value="DUF4344"/>
    <property type="match status" value="2"/>
</dbReference>
<proteinExistence type="predicted"/>
<protein>
    <recommendedName>
        <fullName evidence="2">Metallopeptidase</fullName>
    </recommendedName>
</protein>